<sequence>MAAPHTLSFDQIMPPLNMNIMQSSALPVVPPILAVPAQANSLAPPRLSQNLTTATIICASASAVSQIPPPSIAAQANNDTTVAQTDSSDSFINIDFPQAPAATRASLIDHHSSLAITNANEVHNFRIEAGDALEQLSTPAV</sequence>
<dbReference type="Proteomes" id="UP000887565">
    <property type="component" value="Unplaced"/>
</dbReference>
<accession>A0A915K1X6</accession>
<dbReference type="AlphaFoldDB" id="A0A915K1X6"/>
<dbReference type="WBParaSite" id="nRc.2.0.1.t32808-RA">
    <property type="protein sequence ID" value="nRc.2.0.1.t32808-RA"/>
    <property type="gene ID" value="nRc.2.0.1.g32808"/>
</dbReference>
<organism evidence="1 2">
    <name type="scientific">Romanomermis culicivorax</name>
    <name type="common">Nematode worm</name>
    <dbReference type="NCBI Taxonomy" id="13658"/>
    <lineage>
        <taxon>Eukaryota</taxon>
        <taxon>Metazoa</taxon>
        <taxon>Ecdysozoa</taxon>
        <taxon>Nematoda</taxon>
        <taxon>Enoplea</taxon>
        <taxon>Dorylaimia</taxon>
        <taxon>Mermithida</taxon>
        <taxon>Mermithoidea</taxon>
        <taxon>Mermithidae</taxon>
        <taxon>Romanomermis</taxon>
    </lineage>
</organism>
<evidence type="ECO:0000313" key="2">
    <source>
        <dbReference type="WBParaSite" id="nRc.2.0.1.t32808-RA"/>
    </source>
</evidence>
<proteinExistence type="predicted"/>
<keyword evidence="1" id="KW-1185">Reference proteome</keyword>
<evidence type="ECO:0000313" key="1">
    <source>
        <dbReference type="Proteomes" id="UP000887565"/>
    </source>
</evidence>
<name>A0A915K1X6_ROMCU</name>
<protein>
    <submittedName>
        <fullName evidence="2">Uncharacterized protein</fullName>
    </submittedName>
</protein>
<reference evidence="2" key="1">
    <citation type="submission" date="2022-11" db="UniProtKB">
        <authorList>
            <consortium name="WormBaseParasite"/>
        </authorList>
    </citation>
    <scope>IDENTIFICATION</scope>
</reference>